<protein>
    <recommendedName>
        <fullName evidence="9">Transcription factor Pcc1</fullName>
    </recommendedName>
</protein>
<keyword evidence="8" id="KW-1185">Reference proteome</keyword>
<evidence type="ECO:0000256" key="5">
    <source>
        <dbReference type="ARBA" id="ARBA00022694"/>
    </source>
</evidence>
<dbReference type="PANTHER" id="PTHR31283">
    <property type="entry name" value="EKC/KEOPS COMPLEX SUBUNIT PCC1 FAMILY MEMBER"/>
    <property type="match status" value="1"/>
</dbReference>
<dbReference type="GO" id="GO:0005634">
    <property type="term" value="C:nucleus"/>
    <property type="evidence" value="ECO:0007669"/>
    <property type="project" value="UniProtKB-SubCell"/>
</dbReference>
<evidence type="ECO:0000256" key="6">
    <source>
        <dbReference type="ARBA" id="ARBA00023242"/>
    </source>
</evidence>
<proteinExistence type="inferred from homology"/>
<gene>
    <name evidence="7" type="ORF">H696_03130</name>
</gene>
<dbReference type="EMBL" id="KB932204">
    <property type="protein sequence ID" value="KCV70780.1"/>
    <property type="molecule type" value="Genomic_DNA"/>
</dbReference>
<evidence type="ECO:0000256" key="4">
    <source>
        <dbReference type="ARBA" id="ARBA00022490"/>
    </source>
</evidence>
<dbReference type="Gene3D" id="3.30.310.50">
    <property type="entry name" value="Alpha-D-phosphohexomutase, C-terminal domain"/>
    <property type="match status" value="1"/>
</dbReference>
<dbReference type="GO" id="GO:0070525">
    <property type="term" value="P:tRNA threonylcarbamoyladenosine metabolic process"/>
    <property type="evidence" value="ECO:0007669"/>
    <property type="project" value="TreeGrafter"/>
</dbReference>
<reference evidence="7" key="1">
    <citation type="submission" date="2013-04" db="EMBL/GenBank/DDBJ databases">
        <title>The Genome Sequence of Fonticula alba ATCC 38817.</title>
        <authorList>
            <consortium name="The Broad Institute Genomics Platform"/>
            <person name="Russ C."/>
            <person name="Cuomo C."/>
            <person name="Burger G."/>
            <person name="Gray M.W."/>
            <person name="Holland P.W.H."/>
            <person name="King N."/>
            <person name="Lang F.B.F."/>
            <person name="Roger A.J."/>
            <person name="Ruiz-Trillo I."/>
            <person name="Brown M."/>
            <person name="Walker B."/>
            <person name="Young S."/>
            <person name="Zeng Q."/>
            <person name="Gargeya S."/>
            <person name="Fitzgerald M."/>
            <person name="Haas B."/>
            <person name="Abouelleil A."/>
            <person name="Allen A.W."/>
            <person name="Alvarado L."/>
            <person name="Arachchi H.M."/>
            <person name="Berlin A.M."/>
            <person name="Chapman S.B."/>
            <person name="Gainer-Dewar J."/>
            <person name="Goldberg J."/>
            <person name="Griggs A."/>
            <person name="Gujja S."/>
            <person name="Hansen M."/>
            <person name="Howarth C."/>
            <person name="Imamovic A."/>
            <person name="Ireland A."/>
            <person name="Larimer J."/>
            <person name="McCowan C."/>
            <person name="Murphy C."/>
            <person name="Pearson M."/>
            <person name="Poon T.W."/>
            <person name="Priest M."/>
            <person name="Roberts A."/>
            <person name="Saif S."/>
            <person name="Shea T."/>
            <person name="Sisk P."/>
            <person name="Sykes S."/>
            <person name="Wortman J."/>
            <person name="Nusbaum C."/>
            <person name="Birren B."/>
        </authorList>
    </citation>
    <scope>NUCLEOTIDE SEQUENCE [LARGE SCALE GENOMIC DNA]</scope>
    <source>
        <strain evidence="7">ATCC 38817</strain>
    </source>
</reference>
<dbReference type="PANTHER" id="PTHR31283:SF5">
    <property type="entry name" value="EKC_KEOPS COMPLEX SUBUNIT LAGE3"/>
    <property type="match status" value="1"/>
</dbReference>
<evidence type="ECO:0000256" key="2">
    <source>
        <dbReference type="ARBA" id="ARBA00004496"/>
    </source>
</evidence>
<keyword evidence="5" id="KW-0819">tRNA processing</keyword>
<keyword evidence="6" id="KW-0539">Nucleus</keyword>
<dbReference type="GO" id="GO:0000408">
    <property type="term" value="C:EKC/KEOPS complex"/>
    <property type="evidence" value="ECO:0007669"/>
    <property type="project" value="TreeGrafter"/>
</dbReference>
<evidence type="ECO:0000256" key="1">
    <source>
        <dbReference type="ARBA" id="ARBA00004123"/>
    </source>
</evidence>
<comment type="subcellular location">
    <subcellularLocation>
        <location evidence="2">Cytoplasm</location>
    </subcellularLocation>
    <subcellularLocation>
        <location evidence="1">Nucleus</location>
    </subcellularLocation>
</comment>
<dbReference type="Pfam" id="PF09341">
    <property type="entry name" value="Pcc1"/>
    <property type="match status" value="1"/>
</dbReference>
<sequence>MSTHELTTRIPFPTARQAEIVLRSVNADPEPVASVLNRTMEVQDNVLLITIRSESLKTIRSCMSSMLDMIQLSIETQARFSL</sequence>
<evidence type="ECO:0000256" key="3">
    <source>
        <dbReference type="ARBA" id="ARBA00007073"/>
    </source>
</evidence>
<keyword evidence="4" id="KW-0963">Cytoplasm</keyword>
<evidence type="ECO:0000313" key="7">
    <source>
        <dbReference type="EMBL" id="KCV70780.1"/>
    </source>
</evidence>
<dbReference type="GO" id="GO:0008033">
    <property type="term" value="P:tRNA processing"/>
    <property type="evidence" value="ECO:0007669"/>
    <property type="project" value="UniProtKB-KW"/>
</dbReference>
<evidence type="ECO:0000313" key="8">
    <source>
        <dbReference type="Proteomes" id="UP000030693"/>
    </source>
</evidence>
<dbReference type="OMA" id="HAKIAYR"/>
<comment type="similarity">
    <text evidence="3">Belongs to the CTAG/PCC1 family.</text>
</comment>
<dbReference type="Proteomes" id="UP000030693">
    <property type="component" value="Unassembled WGS sequence"/>
</dbReference>
<name>A0A058Z929_FONAL</name>
<dbReference type="OrthoDB" id="10025739at2759"/>
<dbReference type="GO" id="GO:0005737">
    <property type="term" value="C:cytoplasm"/>
    <property type="evidence" value="ECO:0007669"/>
    <property type="project" value="UniProtKB-SubCell"/>
</dbReference>
<organism evidence="7">
    <name type="scientific">Fonticula alba</name>
    <name type="common">Slime mold</name>
    <dbReference type="NCBI Taxonomy" id="691883"/>
    <lineage>
        <taxon>Eukaryota</taxon>
        <taxon>Rotosphaerida</taxon>
        <taxon>Fonticulaceae</taxon>
        <taxon>Fonticula</taxon>
    </lineage>
</organism>
<evidence type="ECO:0008006" key="9">
    <source>
        <dbReference type="Google" id="ProtNLM"/>
    </source>
</evidence>
<dbReference type="RefSeq" id="XP_009495296.1">
    <property type="nucleotide sequence ID" value="XM_009497021.1"/>
</dbReference>
<dbReference type="GeneID" id="20527855"/>
<dbReference type="AlphaFoldDB" id="A0A058Z929"/>
<accession>A0A058Z929</accession>
<dbReference type="FunFam" id="3.30.310.50:FF:000005">
    <property type="entry name" value="L antigen family member 3"/>
    <property type="match status" value="1"/>
</dbReference>
<dbReference type="InterPro" id="IPR015419">
    <property type="entry name" value="CTAG/Pcc1"/>
</dbReference>